<dbReference type="AlphaFoldDB" id="U5MRV9"/>
<name>U5MRV9_CLOSA</name>
<sequence>MIGTLLSNRYKILEKIAEGGMGIVYKAKCTLLNRFVAVKILKPEFNNNADFVTRFKREANSIASLSYPTIVSIYDVGSENNINFLVMEYINGKTLKQVIKENVKLDLLTALNITLKIADALEYAHKNNIIHRDVKPDNILITTDNIIKLTDFGIAKISDSLTITNSNKTMGSVHYFSPEQAKGNLVDCRTDLYALGIVMYEMITGQVPYDGESSIAIAMAHIQKAIVPPKEIITNIPENINKIILKALEKDPIDRFQTAKELIEILKKIRINPNLEIDFKNKSTNTTKVMITDETVLLRDEIDDSTISINDPTLSETLVLKDHKAKLSKHNFLNQNWKTLLTIGSFILIIIISILVKYTYDYTADSSKNSKDISSEDITKQKESIKPTTDEKKIVPLLIGKNQDTVEDIITNSGFLLGNITSEYNDTIPSGQVINQSPSADKSCDKDTKIDLVISLGQKTTHIEPQTKSNENVTENSYATPSNNNSNNSNNNNNNNGKGNGKDKQQKDKKLKK</sequence>
<dbReference type="GO" id="GO:0106310">
    <property type="term" value="F:protein serine kinase activity"/>
    <property type="evidence" value="ECO:0007669"/>
    <property type="project" value="RHEA"/>
</dbReference>
<dbReference type="PANTHER" id="PTHR43289:SF34">
    <property type="entry name" value="SERINE_THREONINE-PROTEIN KINASE YBDM-RELATED"/>
    <property type="match status" value="1"/>
</dbReference>
<dbReference type="FunFam" id="1.10.510.10:FF:000021">
    <property type="entry name" value="Serine/threonine protein kinase"/>
    <property type="match status" value="1"/>
</dbReference>
<proteinExistence type="predicted"/>
<dbReference type="Proteomes" id="UP000017118">
    <property type="component" value="Chromosome"/>
</dbReference>
<evidence type="ECO:0000313" key="13">
    <source>
        <dbReference type="EMBL" id="AGX43519.1"/>
    </source>
</evidence>
<dbReference type="GO" id="GO:0004674">
    <property type="term" value="F:protein serine/threonine kinase activity"/>
    <property type="evidence" value="ECO:0007669"/>
    <property type="project" value="UniProtKB-KW"/>
</dbReference>
<protein>
    <recommendedName>
        <fullName evidence="1">non-specific serine/threonine protein kinase</fullName>
        <ecNumber evidence="1">2.7.11.1</ecNumber>
    </recommendedName>
</protein>
<evidence type="ECO:0000256" key="4">
    <source>
        <dbReference type="ARBA" id="ARBA00022741"/>
    </source>
</evidence>
<keyword evidence="10" id="KW-0472">Membrane</keyword>
<dbReference type="GO" id="GO:0005524">
    <property type="term" value="F:ATP binding"/>
    <property type="evidence" value="ECO:0007669"/>
    <property type="project" value="UniProtKB-KW"/>
</dbReference>
<evidence type="ECO:0000256" key="7">
    <source>
        <dbReference type="ARBA" id="ARBA00047899"/>
    </source>
</evidence>
<dbReference type="eggNOG" id="COG0515">
    <property type="taxonomic scope" value="Bacteria"/>
</dbReference>
<feature type="compositionally biased region" description="Polar residues" evidence="9">
    <location>
        <begin position="461"/>
        <end position="481"/>
    </location>
</feature>
<evidence type="ECO:0000259" key="11">
    <source>
        <dbReference type="PROSITE" id="PS50011"/>
    </source>
</evidence>
<feature type="compositionally biased region" description="Basic and acidic residues" evidence="9">
    <location>
        <begin position="500"/>
        <end position="513"/>
    </location>
</feature>
<gene>
    <name evidence="13" type="ORF">CLSA_c25460</name>
</gene>
<evidence type="ECO:0000313" key="14">
    <source>
        <dbReference type="Proteomes" id="UP000017118"/>
    </source>
</evidence>
<evidence type="ECO:0000256" key="8">
    <source>
        <dbReference type="ARBA" id="ARBA00048679"/>
    </source>
</evidence>
<dbReference type="EC" id="2.7.11.1" evidence="1"/>
<dbReference type="PROSITE" id="PS50011">
    <property type="entry name" value="PROTEIN_KINASE_DOM"/>
    <property type="match status" value="1"/>
</dbReference>
<dbReference type="CDD" id="cd06577">
    <property type="entry name" value="PASTA_pknB"/>
    <property type="match status" value="1"/>
</dbReference>
<dbReference type="SMART" id="SM00220">
    <property type="entry name" value="S_TKc"/>
    <property type="match status" value="1"/>
</dbReference>
<feature type="region of interest" description="Disordered" evidence="9">
    <location>
        <begin position="461"/>
        <end position="513"/>
    </location>
</feature>
<dbReference type="CDD" id="cd14014">
    <property type="entry name" value="STKc_PknB_like"/>
    <property type="match status" value="1"/>
</dbReference>
<dbReference type="NCBIfam" id="NF033483">
    <property type="entry name" value="PknB_PASTA_kin"/>
    <property type="match status" value="1"/>
</dbReference>
<dbReference type="InterPro" id="IPR000719">
    <property type="entry name" value="Prot_kinase_dom"/>
</dbReference>
<keyword evidence="5 13" id="KW-0418">Kinase</keyword>
<dbReference type="FunFam" id="3.30.200.20:FF:000035">
    <property type="entry name" value="Serine/threonine protein kinase Stk1"/>
    <property type="match status" value="1"/>
</dbReference>
<dbReference type="PROSITE" id="PS51178">
    <property type="entry name" value="PASTA"/>
    <property type="match status" value="1"/>
</dbReference>
<evidence type="ECO:0000256" key="9">
    <source>
        <dbReference type="SAM" id="MobiDB-lite"/>
    </source>
</evidence>
<dbReference type="Gene3D" id="3.30.200.20">
    <property type="entry name" value="Phosphorylase Kinase, domain 1"/>
    <property type="match status" value="1"/>
</dbReference>
<feature type="domain" description="Protein kinase" evidence="11">
    <location>
        <begin position="10"/>
        <end position="275"/>
    </location>
</feature>
<dbReference type="HOGENOM" id="CLU_000288_135_2_9"/>
<feature type="transmembrane region" description="Helical" evidence="10">
    <location>
        <begin position="339"/>
        <end position="360"/>
    </location>
</feature>
<feature type="domain" description="PASTA" evidence="12">
    <location>
        <begin position="389"/>
        <end position="456"/>
    </location>
</feature>
<dbReference type="InterPro" id="IPR005543">
    <property type="entry name" value="PASTA_dom"/>
</dbReference>
<dbReference type="PROSITE" id="PS00108">
    <property type="entry name" value="PROTEIN_KINASE_ST"/>
    <property type="match status" value="1"/>
</dbReference>
<dbReference type="SUPFAM" id="SSF56112">
    <property type="entry name" value="Protein kinase-like (PK-like)"/>
    <property type="match status" value="1"/>
</dbReference>
<keyword evidence="2" id="KW-0723">Serine/threonine-protein kinase</keyword>
<keyword evidence="10" id="KW-0812">Transmembrane</keyword>
<dbReference type="Pfam" id="PF03793">
    <property type="entry name" value="PASTA"/>
    <property type="match status" value="1"/>
</dbReference>
<evidence type="ECO:0000256" key="6">
    <source>
        <dbReference type="ARBA" id="ARBA00022840"/>
    </source>
</evidence>
<evidence type="ECO:0000256" key="10">
    <source>
        <dbReference type="SAM" id="Phobius"/>
    </source>
</evidence>
<evidence type="ECO:0000256" key="3">
    <source>
        <dbReference type="ARBA" id="ARBA00022679"/>
    </source>
</evidence>
<dbReference type="GeneID" id="55474957"/>
<dbReference type="EMBL" id="CP006721">
    <property type="protein sequence ID" value="AGX43519.1"/>
    <property type="molecule type" value="Genomic_DNA"/>
</dbReference>
<evidence type="ECO:0000256" key="5">
    <source>
        <dbReference type="ARBA" id="ARBA00022777"/>
    </source>
</evidence>
<reference evidence="13 14" key="1">
    <citation type="journal article" date="2013" name="Genome Announc.">
        <title>Complete Genome Sequence of the Solvent Producer Clostridium saccharobutylicum NCP262 (DSM 13864).</title>
        <authorList>
            <person name="Poehlein A."/>
            <person name="Hartwich K."/>
            <person name="Krabben P."/>
            <person name="Ehrenreich A."/>
            <person name="Liebl W."/>
            <person name="Durre P."/>
            <person name="Gottschalk G."/>
            <person name="Daniel R."/>
        </authorList>
    </citation>
    <scope>NUCLEOTIDE SEQUENCE [LARGE SCALE GENOMIC DNA]</scope>
    <source>
        <strain evidence="13">DSM 13864</strain>
    </source>
</reference>
<dbReference type="KEGG" id="csb:CLSA_c25460"/>
<dbReference type="PANTHER" id="PTHR43289">
    <property type="entry name" value="MITOGEN-ACTIVATED PROTEIN KINASE KINASE KINASE 20-RELATED"/>
    <property type="match status" value="1"/>
</dbReference>
<keyword evidence="14" id="KW-1185">Reference proteome</keyword>
<dbReference type="InterPro" id="IPR011009">
    <property type="entry name" value="Kinase-like_dom_sf"/>
</dbReference>
<evidence type="ECO:0000256" key="2">
    <source>
        <dbReference type="ARBA" id="ARBA00022527"/>
    </source>
</evidence>
<evidence type="ECO:0000256" key="1">
    <source>
        <dbReference type="ARBA" id="ARBA00012513"/>
    </source>
</evidence>
<dbReference type="InterPro" id="IPR008271">
    <property type="entry name" value="Ser/Thr_kinase_AS"/>
</dbReference>
<comment type="catalytic activity">
    <reaction evidence="8">
        <text>L-seryl-[protein] + ATP = O-phospho-L-seryl-[protein] + ADP + H(+)</text>
        <dbReference type="Rhea" id="RHEA:17989"/>
        <dbReference type="Rhea" id="RHEA-COMP:9863"/>
        <dbReference type="Rhea" id="RHEA-COMP:11604"/>
        <dbReference type="ChEBI" id="CHEBI:15378"/>
        <dbReference type="ChEBI" id="CHEBI:29999"/>
        <dbReference type="ChEBI" id="CHEBI:30616"/>
        <dbReference type="ChEBI" id="CHEBI:83421"/>
        <dbReference type="ChEBI" id="CHEBI:456216"/>
        <dbReference type="EC" id="2.7.11.1"/>
    </reaction>
</comment>
<accession>U5MRV9</accession>
<organism evidence="13 14">
    <name type="scientific">Clostridium saccharobutylicum DSM 13864</name>
    <dbReference type="NCBI Taxonomy" id="1345695"/>
    <lineage>
        <taxon>Bacteria</taxon>
        <taxon>Bacillati</taxon>
        <taxon>Bacillota</taxon>
        <taxon>Clostridia</taxon>
        <taxon>Eubacteriales</taxon>
        <taxon>Clostridiaceae</taxon>
        <taxon>Clostridium</taxon>
    </lineage>
</organism>
<feature type="compositionally biased region" description="Low complexity" evidence="9">
    <location>
        <begin position="482"/>
        <end position="497"/>
    </location>
</feature>
<dbReference type="PATRIC" id="fig|1345695.10.peg.963"/>
<keyword evidence="3 13" id="KW-0808">Transferase</keyword>
<dbReference type="Gene3D" id="3.30.10.20">
    <property type="match status" value="1"/>
</dbReference>
<comment type="catalytic activity">
    <reaction evidence="7">
        <text>L-threonyl-[protein] + ATP = O-phospho-L-threonyl-[protein] + ADP + H(+)</text>
        <dbReference type="Rhea" id="RHEA:46608"/>
        <dbReference type="Rhea" id="RHEA-COMP:11060"/>
        <dbReference type="Rhea" id="RHEA-COMP:11605"/>
        <dbReference type="ChEBI" id="CHEBI:15378"/>
        <dbReference type="ChEBI" id="CHEBI:30013"/>
        <dbReference type="ChEBI" id="CHEBI:30616"/>
        <dbReference type="ChEBI" id="CHEBI:61977"/>
        <dbReference type="ChEBI" id="CHEBI:456216"/>
        <dbReference type="EC" id="2.7.11.1"/>
    </reaction>
</comment>
<dbReference type="SMART" id="SM00740">
    <property type="entry name" value="PASTA"/>
    <property type="match status" value="1"/>
</dbReference>
<keyword evidence="4" id="KW-0547">Nucleotide-binding</keyword>
<dbReference type="Gene3D" id="1.10.510.10">
    <property type="entry name" value="Transferase(Phosphotransferase) domain 1"/>
    <property type="match status" value="1"/>
</dbReference>
<keyword evidence="10" id="KW-1133">Transmembrane helix</keyword>
<dbReference type="Pfam" id="PF00069">
    <property type="entry name" value="Pkinase"/>
    <property type="match status" value="1"/>
</dbReference>
<evidence type="ECO:0000259" key="12">
    <source>
        <dbReference type="PROSITE" id="PS51178"/>
    </source>
</evidence>
<dbReference type="RefSeq" id="WP_022746667.1">
    <property type="nucleotide sequence ID" value="NC_022571.1"/>
</dbReference>
<dbReference type="OrthoDB" id="9788659at2"/>
<keyword evidence="6" id="KW-0067">ATP-binding</keyword>